<dbReference type="InterPro" id="IPR036412">
    <property type="entry name" value="HAD-like_sf"/>
</dbReference>
<accession>A0A3E3K1J7</accession>
<dbReference type="GO" id="GO:0016791">
    <property type="term" value="F:phosphatase activity"/>
    <property type="evidence" value="ECO:0007669"/>
    <property type="project" value="TreeGrafter"/>
</dbReference>
<dbReference type="OrthoDB" id="9797743at2"/>
<dbReference type="InterPro" id="IPR041492">
    <property type="entry name" value="HAD_2"/>
</dbReference>
<dbReference type="InterPro" id="IPR023214">
    <property type="entry name" value="HAD_sf"/>
</dbReference>
<dbReference type="Gene3D" id="1.10.150.240">
    <property type="entry name" value="Putative phosphatase, domain 2"/>
    <property type="match status" value="1"/>
</dbReference>
<dbReference type="SFLD" id="SFLDG01129">
    <property type="entry name" value="C1.5:_HAD__Beta-PGM__Phosphata"/>
    <property type="match status" value="1"/>
</dbReference>
<keyword evidence="2" id="KW-1185">Reference proteome</keyword>
<name>A0A3E3K1J7_9FIRM</name>
<dbReference type="Pfam" id="PF13419">
    <property type="entry name" value="HAD_2"/>
    <property type="match status" value="1"/>
</dbReference>
<protein>
    <submittedName>
        <fullName evidence="1">HAD family phosphatase</fullName>
    </submittedName>
</protein>
<gene>
    <name evidence="1" type="ORF">DW016_08215</name>
</gene>
<evidence type="ECO:0000313" key="2">
    <source>
        <dbReference type="Proteomes" id="UP000261080"/>
    </source>
</evidence>
<proteinExistence type="predicted"/>
<dbReference type="AlphaFoldDB" id="A0A3E3K1J7"/>
<dbReference type="NCBIfam" id="TIGR01509">
    <property type="entry name" value="HAD-SF-IA-v3"/>
    <property type="match status" value="1"/>
</dbReference>
<dbReference type="Proteomes" id="UP000261080">
    <property type="component" value="Unassembled WGS sequence"/>
</dbReference>
<organism evidence="1 2">
    <name type="scientific">Sellimonas intestinalis</name>
    <dbReference type="NCBI Taxonomy" id="1653434"/>
    <lineage>
        <taxon>Bacteria</taxon>
        <taxon>Bacillati</taxon>
        <taxon>Bacillota</taxon>
        <taxon>Clostridia</taxon>
        <taxon>Lachnospirales</taxon>
        <taxon>Lachnospiraceae</taxon>
        <taxon>Sellimonas</taxon>
    </lineage>
</organism>
<dbReference type="RefSeq" id="WP_024732011.1">
    <property type="nucleotide sequence ID" value="NZ_CALBAT010000007.1"/>
</dbReference>
<dbReference type="Gene3D" id="3.40.50.1000">
    <property type="entry name" value="HAD superfamily/HAD-like"/>
    <property type="match status" value="1"/>
</dbReference>
<dbReference type="CDD" id="cd07505">
    <property type="entry name" value="HAD_BPGM-like"/>
    <property type="match status" value="1"/>
</dbReference>
<dbReference type="InterPro" id="IPR006439">
    <property type="entry name" value="HAD-SF_hydro_IA"/>
</dbReference>
<dbReference type="SUPFAM" id="SSF56784">
    <property type="entry name" value="HAD-like"/>
    <property type="match status" value="1"/>
</dbReference>
<evidence type="ECO:0000313" key="1">
    <source>
        <dbReference type="EMBL" id="RGE86928.1"/>
    </source>
</evidence>
<dbReference type="SFLD" id="SFLDS00003">
    <property type="entry name" value="Haloacid_Dehalogenase"/>
    <property type="match status" value="1"/>
</dbReference>
<dbReference type="PANTHER" id="PTHR18901:SF38">
    <property type="entry name" value="PSEUDOURIDINE-5'-PHOSPHATASE"/>
    <property type="match status" value="1"/>
</dbReference>
<dbReference type="EMBL" id="QVLX01000004">
    <property type="protein sequence ID" value="RGE86928.1"/>
    <property type="molecule type" value="Genomic_DNA"/>
</dbReference>
<reference evidence="1 2" key="1">
    <citation type="submission" date="2018-08" db="EMBL/GenBank/DDBJ databases">
        <title>A genome reference for cultivated species of the human gut microbiota.</title>
        <authorList>
            <person name="Zou Y."/>
            <person name="Xue W."/>
            <person name="Luo G."/>
        </authorList>
    </citation>
    <scope>NUCLEOTIDE SEQUENCE [LARGE SCALE GENOMIC DNA]</scope>
    <source>
        <strain evidence="1 2">AF37-2AT</strain>
    </source>
</reference>
<dbReference type="PRINTS" id="PR00413">
    <property type="entry name" value="HADHALOGNASE"/>
</dbReference>
<dbReference type="InterPro" id="IPR023198">
    <property type="entry name" value="PGP-like_dom2"/>
</dbReference>
<dbReference type="PANTHER" id="PTHR18901">
    <property type="entry name" value="2-DEOXYGLUCOSE-6-PHOSPHATE PHOSPHATASE 2"/>
    <property type="match status" value="1"/>
</dbReference>
<comment type="caution">
    <text evidence="1">The sequence shown here is derived from an EMBL/GenBank/DDBJ whole genome shotgun (WGS) entry which is preliminary data.</text>
</comment>
<sequence length="221" mass="25425">MIKGVIFDVDGVLLDSMSAWENLGQMYLKHLGISAEADLGEILSPMSLEEAARYLIDHYGLKWKPEEVVRGINQELKEFYEHQVLLKPGVEIYVNEFCRRNIPMAIATSGDRENAEAALDRLGVLSYFEGICTCSETGWGKSRPDVYFAAERLLHTNPKETWIFEDALHALRTAKRAGFQTVGMYDRSNEKDQGKIRKEADLYLTGWERFEWFWERASTVF</sequence>